<sequence length="110" mass="13146">MFFRAPVVFVLRSRGGIPVLLDEEEVERRLLERREVARAFKAQRKEVENRREQDRLDRNTAKERQLQEAEELQAASDKWRSEVNERREAYRQKFLEAEKQKEEAQAAEGS</sequence>
<evidence type="ECO:0000313" key="3">
    <source>
        <dbReference type="Proteomes" id="UP001163046"/>
    </source>
</evidence>
<organism evidence="2 3">
    <name type="scientific">Desmophyllum pertusum</name>
    <dbReference type="NCBI Taxonomy" id="174260"/>
    <lineage>
        <taxon>Eukaryota</taxon>
        <taxon>Metazoa</taxon>
        <taxon>Cnidaria</taxon>
        <taxon>Anthozoa</taxon>
        <taxon>Hexacorallia</taxon>
        <taxon>Scleractinia</taxon>
        <taxon>Caryophylliina</taxon>
        <taxon>Caryophylliidae</taxon>
        <taxon>Desmophyllum</taxon>
    </lineage>
</organism>
<dbReference type="EMBL" id="MU828116">
    <property type="protein sequence ID" value="KAJ7309266.1"/>
    <property type="molecule type" value="Genomic_DNA"/>
</dbReference>
<dbReference type="Proteomes" id="UP001163046">
    <property type="component" value="Unassembled WGS sequence"/>
</dbReference>
<comment type="caution">
    <text evidence="2">The sequence shown here is derived from an EMBL/GenBank/DDBJ whole genome shotgun (WGS) entry which is preliminary data.</text>
</comment>
<name>A0A9W9Y9M4_9CNID</name>
<evidence type="ECO:0000313" key="2">
    <source>
        <dbReference type="EMBL" id="KAJ7309266.1"/>
    </source>
</evidence>
<dbReference type="PANTHER" id="PTHR46298:SF1">
    <property type="entry name" value="ANDROGLOBIN"/>
    <property type="match status" value="1"/>
</dbReference>
<accession>A0A9W9Y9M4</accession>
<feature type="compositionally biased region" description="Basic and acidic residues" evidence="1">
    <location>
        <begin position="48"/>
        <end position="67"/>
    </location>
</feature>
<feature type="region of interest" description="Disordered" evidence="1">
    <location>
        <begin position="48"/>
        <end position="73"/>
    </location>
</feature>
<protein>
    <submittedName>
        <fullName evidence="2">Uncharacterized protein</fullName>
    </submittedName>
</protein>
<evidence type="ECO:0000256" key="1">
    <source>
        <dbReference type="SAM" id="MobiDB-lite"/>
    </source>
</evidence>
<gene>
    <name evidence="2" type="ORF">OS493_040305</name>
</gene>
<keyword evidence="3" id="KW-1185">Reference proteome</keyword>
<reference evidence="2" key="1">
    <citation type="submission" date="2023-01" db="EMBL/GenBank/DDBJ databases">
        <title>Genome assembly of the deep-sea coral Lophelia pertusa.</title>
        <authorList>
            <person name="Herrera S."/>
            <person name="Cordes E."/>
        </authorList>
    </citation>
    <scope>NUCLEOTIDE SEQUENCE</scope>
    <source>
        <strain evidence="2">USNM1676648</strain>
        <tissue evidence="2">Polyp</tissue>
    </source>
</reference>
<proteinExistence type="predicted"/>
<dbReference type="AlphaFoldDB" id="A0A9W9Y9M4"/>
<dbReference type="PANTHER" id="PTHR46298">
    <property type="entry name" value="ANDROGLOBIN"/>
    <property type="match status" value="1"/>
</dbReference>
<dbReference type="InterPro" id="IPR053033">
    <property type="entry name" value="Androglobin-like"/>
</dbReference>